<proteinExistence type="predicted"/>
<organism evidence="1">
    <name type="scientific">marine sediment metagenome</name>
    <dbReference type="NCBI Taxonomy" id="412755"/>
    <lineage>
        <taxon>unclassified sequences</taxon>
        <taxon>metagenomes</taxon>
        <taxon>ecological metagenomes</taxon>
    </lineage>
</organism>
<accession>X1HF52</accession>
<evidence type="ECO:0000313" key="1">
    <source>
        <dbReference type="EMBL" id="GAH55695.1"/>
    </source>
</evidence>
<sequence length="68" mass="7846">KGKTLLTTELIEQKALKRVMPLAQEKTRGEICQDCRDRRCLNGSECKAFDLLSKTYAWEMIVEKAELN</sequence>
<dbReference type="AlphaFoldDB" id="X1HF52"/>
<dbReference type="EMBL" id="BARU01024992">
    <property type="protein sequence ID" value="GAH55695.1"/>
    <property type="molecule type" value="Genomic_DNA"/>
</dbReference>
<feature type="non-terminal residue" evidence="1">
    <location>
        <position position="1"/>
    </location>
</feature>
<comment type="caution">
    <text evidence="1">The sequence shown here is derived from an EMBL/GenBank/DDBJ whole genome shotgun (WGS) entry which is preliminary data.</text>
</comment>
<gene>
    <name evidence="1" type="ORF">S03H2_40318</name>
</gene>
<name>X1HF52_9ZZZZ</name>
<protein>
    <submittedName>
        <fullName evidence="1">Uncharacterized protein</fullName>
    </submittedName>
</protein>
<reference evidence="1" key="1">
    <citation type="journal article" date="2014" name="Front. Microbiol.">
        <title>High frequency of phylogenetically diverse reductive dehalogenase-homologous genes in deep subseafloor sedimentary metagenomes.</title>
        <authorList>
            <person name="Kawai M."/>
            <person name="Futagami T."/>
            <person name="Toyoda A."/>
            <person name="Takaki Y."/>
            <person name="Nishi S."/>
            <person name="Hori S."/>
            <person name="Arai W."/>
            <person name="Tsubouchi T."/>
            <person name="Morono Y."/>
            <person name="Uchiyama I."/>
            <person name="Ito T."/>
            <person name="Fujiyama A."/>
            <person name="Inagaki F."/>
            <person name="Takami H."/>
        </authorList>
    </citation>
    <scope>NUCLEOTIDE SEQUENCE</scope>
    <source>
        <strain evidence="1">Expedition CK06-06</strain>
    </source>
</reference>